<name>A0A2M4CX54_ANODA</name>
<dbReference type="EMBL" id="GGFL01005735">
    <property type="protein sequence ID" value="MBW69913.1"/>
    <property type="molecule type" value="Transcribed_RNA"/>
</dbReference>
<dbReference type="AlphaFoldDB" id="A0A2M4CX54"/>
<reference evidence="1" key="1">
    <citation type="submission" date="2018-01" db="EMBL/GenBank/DDBJ databases">
        <title>An insight into the sialome of Amazonian anophelines.</title>
        <authorList>
            <person name="Ribeiro J.M."/>
            <person name="Scarpassa V."/>
            <person name="Calvo E."/>
        </authorList>
    </citation>
    <scope>NUCLEOTIDE SEQUENCE</scope>
</reference>
<accession>A0A2M4CX54</accession>
<evidence type="ECO:0000313" key="1">
    <source>
        <dbReference type="EMBL" id="MBW69913.1"/>
    </source>
</evidence>
<organism evidence="1">
    <name type="scientific">Anopheles darlingi</name>
    <name type="common">Mosquito</name>
    <dbReference type="NCBI Taxonomy" id="43151"/>
    <lineage>
        <taxon>Eukaryota</taxon>
        <taxon>Metazoa</taxon>
        <taxon>Ecdysozoa</taxon>
        <taxon>Arthropoda</taxon>
        <taxon>Hexapoda</taxon>
        <taxon>Insecta</taxon>
        <taxon>Pterygota</taxon>
        <taxon>Neoptera</taxon>
        <taxon>Endopterygota</taxon>
        <taxon>Diptera</taxon>
        <taxon>Nematocera</taxon>
        <taxon>Culicoidea</taxon>
        <taxon>Culicidae</taxon>
        <taxon>Anophelinae</taxon>
        <taxon>Anopheles</taxon>
    </lineage>
</organism>
<sequence>MTFLRFLRNTQHAFSICSVFPLAVNVMLCAPCANLFHRVLCIIFTVSHHWPSINSRIHRVFFSFLFYKIYISCPFCWNHHRGNLSVCVSITIQSGVAIVTDIYIFLFERLCQFDDLLGCVLCFRRSKSSLLFEKGPLSRIGLSIDYYCLS</sequence>
<proteinExistence type="predicted"/>
<protein>
    <submittedName>
        <fullName evidence="1">Uncharacterized protein</fullName>
    </submittedName>
</protein>